<sequence>MPTPTKRGDNDNHNSELGMQFVAASGGIQVNLPDNTVRRFITSSNEPHSGNRAINLKHVIECMKDILYRPHCNEMIEICTGESDLGNASAMESNAS</sequence>
<accession>A0A498KC79</accession>
<proteinExistence type="predicted"/>
<evidence type="ECO:0000313" key="1">
    <source>
        <dbReference type="EMBL" id="RXI03405.1"/>
    </source>
</evidence>
<dbReference type="AlphaFoldDB" id="A0A498KC79"/>
<comment type="caution">
    <text evidence="1">The sequence shown here is derived from an EMBL/GenBank/DDBJ whole genome shotgun (WGS) entry which is preliminary data.</text>
</comment>
<keyword evidence="2" id="KW-1185">Reference proteome</keyword>
<organism evidence="1 2">
    <name type="scientific">Malus domestica</name>
    <name type="common">Apple</name>
    <name type="synonym">Pyrus malus</name>
    <dbReference type="NCBI Taxonomy" id="3750"/>
    <lineage>
        <taxon>Eukaryota</taxon>
        <taxon>Viridiplantae</taxon>
        <taxon>Streptophyta</taxon>
        <taxon>Embryophyta</taxon>
        <taxon>Tracheophyta</taxon>
        <taxon>Spermatophyta</taxon>
        <taxon>Magnoliopsida</taxon>
        <taxon>eudicotyledons</taxon>
        <taxon>Gunneridae</taxon>
        <taxon>Pentapetalae</taxon>
        <taxon>rosids</taxon>
        <taxon>fabids</taxon>
        <taxon>Rosales</taxon>
        <taxon>Rosaceae</taxon>
        <taxon>Amygdaloideae</taxon>
        <taxon>Maleae</taxon>
        <taxon>Malus</taxon>
    </lineage>
</organism>
<reference evidence="1 2" key="1">
    <citation type="submission" date="2018-10" db="EMBL/GenBank/DDBJ databases">
        <title>A high-quality apple genome assembly.</title>
        <authorList>
            <person name="Hu J."/>
        </authorList>
    </citation>
    <scope>NUCLEOTIDE SEQUENCE [LARGE SCALE GENOMIC DNA]</scope>
    <source>
        <strain evidence="2">cv. HFTH1</strain>
        <tissue evidence="1">Young leaf</tissue>
    </source>
</reference>
<protein>
    <submittedName>
        <fullName evidence="1">Uncharacterized protein</fullName>
    </submittedName>
</protein>
<dbReference type="Proteomes" id="UP000290289">
    <property type="component" value="Chromosome 3"/>
</dbReference>
<name>A0A498KC79_MALDO</name>
<evidence type="ECO:0000313" key="2">
    <source>
        <dbReference type="Proteomes" id="UP000290289"/>
    </source>
</evidence>
<dbReference type="EMBL" id="RDQH01000329">
    <property type="protein sequence ID" value="RXI03405.1"/>
    <property type="molecule type" value="Genomic_DNA"/>
</dbReference>
<gene>
    <name evidence="1" type="ORF">DVH24_004057</name>
</gene>